<dbReference type="EMBL" id="JAVRHT010000006">
    <property type="protein sequence ID" value="MDT0630890.1"/>
    <property type="molecule type" value="Genomic_DNA"/>
</dbReference>
<protein>
    <submittedName>
        <fullName evidence="4">2TM domain-containing protein</fullName>
    </submittedName>
</protein>
<keyword evidence="2" id="KW-1133">Transmembrane helix</keyword>
<feature type="transmembrane region" description="Helical" evidence="2">
    <location>
        <begin position="47"/>
        <end position="69"/>
    </location>
</feature>
<feature type="transmembrane region" description="Helical" evidence="2">
    <location>
        <begin position="20"/>
        <end position="41"/>
    </location>
</feature>
<evidence type="ECO:0000313" key="4">
    <source>
        <dbReference type="EMBL" id="MDT0630890.1"/>
    </source>
</evidence>
<dbReference type="RefSeq" id="WP_311662227.1">
    <property type="nucleotide sequence ID" value="NZ_JAVRHT010000006.1"/>
</dbReference>
<reference evidence="4 5" key="1">
    <citation type="submission" date="2023-09" db="EMBL/GenBank/DDBJ databases">
        <authorList>
            <person name="Rey-Velasco X."/>
        </authorList>
    </citation>
    <scope>NUCLEOTIDE SEQUENCE [LARGE SCALE GENOMIC DNA]</scope>
    <source>
        <strain evidence="4 5">F394</strain>
    </source>
</reference>
<comment type="caution">
    <text evidence="4">The sequence shown here is derived from an EMBL/GenBank/DDBJ whole genome shotgun (WGS) entry which is preliminary data.</text>
</comment>
<keyword evidence="2" id="KW-0812">Transmembrane</keyword>
<dbReference type="Proteomes" id="UP001267426">
    <property type="component" value="Unassembled WGS sequence"/>
</dbReference>
<evidence type="ECO:0000256" key="1">
    <source>
        <dbReference type="SAM" id="MobiDB-lite"/>
    </source>
</evidence>
<gene>
    <name evidence="4" type="ORF">RM540_03940</name>
</gene>
<evidence type="ECO:0000313" key="5">
    <source>
        <dbReference type="Proteomes" id="UP001267426"/>
    </source>
</evidence>
<name>A0ABU3BNT4_9BACT</name>
<keyword evidence="5" id="KW-1185">Reference proteome</keyword>
<accession>A0ABU3BNT4</accession>
<organism evidence="4 5">
    <name type="scientific">Rubrivirga litoralis</name>
    <dbReference type="NCBI Taxonomy" id="3075598"/>
    <lineage>
        <taxon>Bacteria</taxon>
        <taxon>Pseudomonadati</taxon>
        <taxon>Rhodothermota</taxon>
        <taxon>Rhodothermia</taxon>
        <taxon>Rhodothermales</taxon>
        <taxon>Rubricoccaceae</taxon>
        <taxon>Rubrivirga</taxon>
    </lineage>
</organism>
<feature type="region of interest" description="Disordered" evidence="1">
    <location>
        <begin position="157"/>
        <end position="182"/>
    </location>
</feature>
<evidence type="ECO:0000259" key="3">
    <source>
        <dbReference type="Pfam" id="PF13239"/>
    </source>
</evidence>
<proteinExistence type="predicted"/>
<keyword evidence="2" id="KW-0472">Membrane</keyword>
<sequence length="182" mass="20146">MPTDLAETDARRQARRERAFYAHLAKFAVTMAVLVTVNLLTSPGYLWFFWPLLGWGFGLTKHAASVFGTHTGQAWVDRRTRELMGEEATDARLRTLLDETLDARALPPGAPQDLARLQRRIEHLEAIVTATDDPLAAETAPPRPDRIGHRINLDLDGLDADRLDPAPPVRNRGRGGAAPLGR</sequence>
<dbReference type="InterPro" id="IPR025698">
    <property type="entry name" value="2TM_dom"/>
</dbReference>
<dbReference type="Pfam" id="PF13239">
    <property type="entry name" value="2TM"/>
    <property type="match status" value="1"/>
</dbReference>
<feature type="domain" description="2TM" evidence="3">
    <location>
        <begin position="10"/>
        <end position="84"/>
    </location>
</feature>
<evidence type="ECO:0000256" key="2">
    <source>
        <dbReference type="SAM" id="Phobius"/>
    </source>
</evidence>